<protein>
    <recommendedName>
        <fullName evidence="4">Lipoprotein</fullName>
    </recommendedName>
</protein>
<evidence type="ECO:0000313" key="3">
    <source>
        <dbReference type="Proteomes" id="UP000637423"/>
    </source>
</evidence>
<evidence type="ECO:0000256" key="1">
    <source>
        <dbReference type="SAM" id="SignalP"/>
    </source>
</evidence>
<comment type="caution">
    <text evidence="2">The sequence shown here is derived from an EMBL/GenBank/DDBJ whole genome shotgun (WGS) entry which is preliminary data.</text>
</comment>
<reference evidence="2" key="2">
    <citation type="submission" date="2020-09" db="EMBL/GenBank/DDBJ databases">
        <authorList>
            <person name="Sun Q."/>
            <person name="Zhou Y."/>
        </authorList>
    </citation>
    <scope>NUCLEOTIDE SEQUENCE</scope>
    <source>
        <strain evidence="2">CGMCC 1.10998</strain>
    </source>
</reference>
<proteinExistence type="predicted"/>
<dbReference type="EMBL" id="BMED01000001">
    <property type="protein sequence ID" value="GGC65754.1"/>
    <property type="molecule type" value="Genomic_DNA"/>
</dbReference>
<reference evidence="2" key="1">
    <citation type="journal article" date="2014" name="Int. J. Syst. Evol. Microbiol.">
        <title>Complete genome sequence of Corynebacterium casei LMG S-19264T (=DSM 44701T), isolated from a smear-ripened cheese.</title>
        <authorList>
            <consortium name="US DOE Joint Genome Institute (JGI-PGF)"/>
            <person name="Walter F."/>
            <person name="Albersmeier A."/>
            <person name="Kalinowski J."/>
            <person name="Ruckert C."/>
        </authorList>
    </citation>
    <scope>NUCLEOTIDE SEQUENCE</scope>
    <source>
        <strain evidence="2">CGMCC 1.10998</strain>
    </source>
</reference>
<dbReference type="PROSITE" id="PS51257">
    <property type="entry name" value="PROKAR_LIPOPROTEIN"/>
    <property type="match status" value="1"/>
</dbReference>
<dbReference type="AlphaFoldDB" id="A0A916UBI5"/>
<dbReference type="Proteomes" id="UP000637423">
    <property type="component" value="Unassembled WGS sequence"/>
</dbReference>
<accession>A0A916UBI5</accession>
<dbReference type="RefSeq" id="WP_188564927.1">
    <property type="nucleotide sequence ID" value="NZ_BMED01000001.1"/>
</dbReference>
<gene>
    <name evidence="2" type="ORF">GCM10011396_10960</name>
</gene>
<evidence type="ECO:0008006" key="4">
    <source>
        <dbReference type="Google" id="ProtNLM"/>
    </source>
</evidence>
<name>A0A916UBI5_9BURK</name>
<feature type="chain" id="PRO_5037218176" description="Lipoprotein" evidence="1">
    <location>
        <begin position="20"/>
        <end position="166"/>
    </location>
</feature>
<evidence type="ECO:0000313" key="2">
    <source>
        <dbReference type="EMBL" id="GGC65754.1"/>
    </source>
</evidence>
<organism evidence="2 3">
    <name type="scientific">Undibacterium terreum</name>
    <dbReference type="NCBI Taxonomy" id="1224302"/>
    <lineage>
        <taxon>Bacteria</taxon>
        <taxon>Pseudomonadati</taxon>
        <taxon>Pseudomonadota</taxon>
        <taxon>Betaproteobacteria</taxon>
        <taxon>Burkholderiales</taxon>
        <taxon>Oxalobacteraceae</taxon>
        <taxon>Undibacterium</taxon>
    </lineage>
</organism>
<feature type="signal peptide" evidence="1">
    <location>
        <begin position="1"/>
        <end position="19"/>
    </location>
</feature>
<keyword evidence="1" id="KW-0732">Signal</keyword>
<sequence length="166" mass="17488">MRKIAPLLILSLLAGCAGYQAPKQSESQSTLNIDGEASLTAATNWMVYDNPCQQKTEKSGSVAVTGNVLGRHKQVLIRAGEPVYLIADTKSSTSVTPVNNQAVVKIGSCAIAMRFTPEAGKTYDTKLAADQCSITLLEHQSGKAPAGARILPKAEWGQASAVCKAQ</sequence>
<keyword evidence="3" id="KW-1185">Reference proteome</keyword>